<name>A0ABZ3IV03_9FIRM</name>
<evidence type="ECO:0008006" key="4">
    <source>
        <dbReference type="Google" id="ProtNLM"/>
    </source>
</evidence>
<dbReference type="InterPro" id="IPR008407">
    <property type="entry name" value="Brnchd-chn_aa_trnsp_AzlD"/>
</dbReference>
<keyword evidence="3" id="KW-1185">Reference proteome</keyword>
<gene>
    <name evidence="2" type="ORF">SPSIL_054840</name>
</gene>
<dbReference type="Pfam" id="PF05437">
    <property type="entry name" value="AzlD"/>
    <property type="match status" value="1"/>
</dbReference>
<evidence type="ECO:0000313" key="3">
    <source>
        <dbReference type="Proteomes" id="UP000216752"/>
    </source>
</evidence>
<dbReference type="PIRSF" id="PIRSF003203">
    <property type="entry name" value="AzlD"/>
    <property type="match status" value="1"/>
</dbReference>
<feature type="transmembrane region" description="Helical" evidence="1">
    <location>
        <begin position="39"/>
        <end position="60"/>
    </location>
</feature>
<dbReference type="EMBL" id="CP155573">
    <property type="protein sequence ID" value="XFO69252.1"/>
    <property type="molecule type" value="Genomic_DNA"/>
</dbReference>
<feature type="transmembrane region" description="Helical" evidence="1">
    <location>
        <begin position="67"/>
        <end position="86"/>
    </location>
</feature>
<evidence type="ECO:0000256" key="1">
    <source>
        <dbReference type="SAM" id="Phobius"/>
    </source>
</evidence>
<feature type="transmembrane region" description="Helical" evidence="1">
    <location>
        <begin position="9"/>
        <end position="27"/>
    </location>
</feature>
<keyword evidence="1" id="KW-0472">Membrane</keyword>
<dbReference type="Proteomes" id="UP000216752">
    <property type="component" value="Chromosome"/>
</dbReference>
<keyword evidence="1" id="KW-1133">Transmembrane helix</keyword>
<dbReference type="RefSeq" id="WP_094603636.1">
    <property type="nucleotide sequence ID" value="NZ_CP155573.1"/>
</dbReference>
<organism evidence="2 3">
    <name type="scientific">Sporomusa silvacetica DSM 10669</name>
    <dbReference type="NCBI Taxonomy" id="1123289"/>
    <lineage>
        <taxon>Bacteria</taxon>
        <taxon>Bacillati</taxon>
        <taxon>Bacillota</taxon>
        <taxon>Negativicutes</taxon>
        <taxon>Selenomonadales</taxon>
        <taxon>Sporomusaceae</taxon>
        <taxon>Sporomusa</taxon>
    </lineage>
</organism>
<reference evidence="2" key="1">
    <citation type="submission" date="2024-05" db="EMBL/GenBank/DDBJ databases">
        <title>Isolation and characterization of Sporomusa carbonis sp. nov., a carboxydotrophic hydrogenogen in the genus of Sporomusa isolated from a charcoal burning pile.</title>
        <authorList>
            <person name="Boeer T."/>
            <person name="Rosenbaum F."/>
            <person name="Eysell L."/>
            <person name="Mueller V."/>
            <person name="Daniel R."/>
            <person name="Poehlein A."/>
        </authorList>
    </citation>
    <scope>NUCLEOTIDE SEQUENCE [LARGE SCALE GENOMIC DNA]</scope>
    <source>
        <strain evidence="2">DSM 10669</strain>
    </source>
</reference>
<protein>
    <recommendedName>
        <fullName evidence="4">Branched-chain amino acid transport protein AzlD</fullName>
    </recommendedName>
</protein>
<accession>A0ABZ3IV03</accession>
<sequence length="111" mass="12042">MTLTIQQSLIIIAAVTLGTILTRFLPFLLFPDNKETPKYILYLGKVLPFAAIGLLIVYCLKNVSALSTPYGIPEALAIACIVLLHLTKNSTLLSIGGGTIIYMALVQFVFV</sequence>
<feature type="transmembrane region" description="Helical" evidence="1">
    <location>
        <begin position="92"/>
        <end position="110"/>
    </location>
</feature>
<proteinExistence type="predicted"/>
<keyword evidence="1" id="KW-0812">Transmembrane</keyword>
<evidence type="ECO:0000313" key="2">
    <source>
        <dbReference type="EMBL" id="XFO69252.1"/>
    </source>
</evidence>